<organism evidence="2">
    <name type="scientific">bioreactor metagenome</name>
    <dbReference type="NCBI Taxonomy" id="1076179"/>
    <lineage>
        <taxon>unclassified sequences</taxon>
        <taxon>metagenomes</taxon>
        <taxon>ecological metagenomes</taxon>
    </lineage>
</organism>
<evidence type="ECO:0000259" key="1">
    <source>
        <dbReference type="Pfam" id="PF04187"/>
    </source>
</evidence>
<dbReference type="AlphaFoldDB" id="A0A644UVH9"/>
<gene>
    <name evidence="2" type="ORF">SDC9_29010</name>
</gene>
<comment type="caution">
    <text evidence="2">The sequence shown here is derived from an EMBL/GenBank/DDBJ whole genome shotgun (WGS) entry which is preliminary data.</text>
</comment>
<reference evidence="2" key="1">
    <citation type="submission" date="2019-08" db="EMBL/GenBank/DDBJ databases">
        <authorList>
            <person name="Kucharzyk K."/>
            <person name="Murdoch R.W."/>
            <person name="Higgins S."/>
            <person name="Loffler F."/>
        </authorList>
    </citation>
    <scope>NUCLEOTIDE SEQUENCE</scope>
</reference>
<protein>
    <recommendedName>
        <fullName evidence="1">Haem-binding uptake Tiki superfamily ChaN domain-containing protein</fullName>
    </recommendedName>
</protein>
<dbReference type="Gene3D" id="3.40.50.11550">
    <property type="match status" value="1"/>
</dbReference>
<feature type="domain" description="Haem-binding uptake Tiki superfamily ChaN" evidence="1">
    <location>
        <begin position="79"/>
        <end position="283"/>
    </location>
</feature>
<name>A0A644UVH9_9ZZZZ</name>
<proteinExistence type="predicted"/>
<accession>A0A644UVH9</accession>
<dbReference type="InterPro" id="IPR007314">
    <property type="entry name" value="Cofac_haem-bd_dom"/>
</dbReference>
<dbReference type="Pfam" id="PF04187">
    <property type="entry name" value="Cofac_haem_bdg"/>
    <property type="match status" value="1"/>
</dbReference>
<evidence type="ECO:0000313" key="2">
    <source>
        <dbReference type="EMBL" id="MPL83060.1"/>
    </source>
</evidence>
<dbReference type="SUPFAM" id="SSF159501">
    <property type="entry name" value="EreA/ChaN-like"/>
    <property type="match status" value="1"/>
</dbReference>
<dbReference type="EMBL" id="VSSQ01000171">
    <property type="protein sequence ID" value="MPL83060.1"/>
    <property type="molecule type" value="Genomic_DNA"/>
</dbReference>
<sequence>MLSSEKFTAFLKDRVTITSGQTFLRQSLLINHNSEINNEIMKRTLYILALFVTLSAMRSDLPAYKIFNVKGKSVEFGKLVKAASDVDIVLFGELHNNPVCHWLQLELTRALYEQHRDKLMLGAEMFEADNALIINEYLSKKVNDRNFESEARLWPNYKTDYKPILVYARDNGIPFIATNIPRRYASLVNREGFEGLSVLSPEALQYIAPLPPAYDPELPGYKGMIEMMGGAGGHVNENLPKAQAIKDATMAHFILKNFSSGKLFIHFHGTYHSDNYEGIVWYLKNQNPDLKILTIKSAEQASVDSLEEANSGKADFTLVIPETMTKTH</sequence>
<dbReference type="CDD" id="cd14727">
    <property type="entry name" value="ChanN-like"/>
    <property type="match status" value="1"/>
</dbReference>